<keyword evidence="6 9" id="KW-0804">Transcription</keyword>
<feature type="domain" description="Dof-type" evidence="11">
    <location>
        <begin position="38"/>
        <end position="92"/>
    </location>
</feature>
<feature type="region of interest" description="Disordered" evidence="10">
    <location>
        <begin position="1"/>
        <end position="33"/>
    </location>
</feature>
<dbReference type="GO" id="GO:0003677">
    <property type="term" value="F:DNA binding"/>
    <property type="evidence" value="ECO:0007669"/>
    <property type="project" value="UniProtKB-UniRule"/>
</dbReference>
<gene>
    <name evidence="12" type="ORF">TAV2_LOCUS26225</name>
</gene>
<accession>A0AAU9T822</accession>
<organism evidence="12 13">
    <name type="scientific">Thlaspi arvense</name>
    <name type="common">Field penny-cress</name>
    <dbReference type="NCBI Taxonomy" id="13288"/>
    <lineage>
        <taxon>Eukaryota</taxon>
        <taxon>Viridiplantae</taxon>
        <taxon>Streptophyta</taxon>
        <taxon>Embryophyta</taxon>
        <taxon>Tracheophyta</taxon>
        <taxon>Spermatophyta</taxon>
        <taxon>Magnoliopsida</taxon>
        <taxon>eudicotyledons</taxon>
        <taxon>Gunneridae</taxon>
        <taxon>Pentapetalae</taxon>
        <taxon>rosids</taxon>
        <taxon>malvids</taxon>
        <taxon>Brassicales</taxon>
        <taxon>Brassicaceae</taxon>
        <taxon>Thlaspideae</taxon>
        <taxon>Thlaspi</taxon>
    </lineage>
</organism>
<evidence type="ECO:0000313" key="13">
    <source>
        <dbReference type="Proteomes" id="UP000836841"/>
    </source>
</evidence>
<name>A0AAU9T822_THLAR</name>
<keyword evidence="7 8" id="KW-0539">Nucleus</keyword>
<comment type="function">
    <text evidence="9">Transcription factor that binds specifically to a 5'-AA[AG]G-3' consensus core sequence.</text>
</comment>
<dbReference type="InterPro" id="IPR045174">
    <property type="entry name" value="Dof"/>
</dbReference>
<evidence type="ECO:0000313" key="12">
    <source>
        <dbReference type="EMBL" id="CAH2080523.1"/>
    </source>
</evidence>
<evidence type="ECO:0000256" key="10">
    <source>
        <dbReference type="SAM" id="MobiDB-lite"/>
    </source>
</evidence>
<dbReference type="PANTHER" id="PTHR31992:SF141">
    <property type="entry name" value="DOF ZINC FINGER PROTEIN DOF1.4"/>
    <property type="match status" value="1"/>
</dbReference>
<keyword evidence="1 9" id="KW-0479">Metal-binding</keyword>
<proteinExistence type="predicted"/>
<evidence type="ECO:0000256" key="2">
    <source>
        <dbReference type="ARBA" id="ARBA00022771"/>
    </source>
</evidence>
<evidence type="ECO:0000256" key="9">
    <source>
        <dbReference type="RuleBase" id="RU369094"/>
    </source>
</evidence>
<dbReference type="InterPro" id="IPR003851">
    <property type="entry name" value="Znf_Dof"/>
</dbReference>
<evidence type="ECO:0000256" key="7">
    <source>
        <dbReference type="ARBA" id="ARBA00023242"/>
    </source>
</evidence>
<keyword evidence="13" id="KW-1185">Reference proteome</keyword>
<evidence type="ECO:0000256" key="6">
    <source>
        <dbReference type="ARBA" id="ARBA00023163"/>
    </source>
</evidence>
<evidence type="ECO:0000256" key="8">
    <source>
        <dbReference type="PROSITE-ProRule" id="PRU00071"/>
    </source>
</evidence>
<keyword evidence="5 8" id="KW-0238">DNA-binding</keyword>
<reference evidence="12 13" key="1">
    <citation type="submission" date="2022-03" db="EMBL/GenBank/DDBJ databases">
        <authorList>
            <person name="Nunn A."/>
            <person name="Chopra R."/>
            <person name="Nunn A."/>
            <person name="Contreras Garrido A."/>
        </authorList>
    </citation>
    <scope>NUCLEOTIDE SEQUENCE [LARGE SCALE GENOMIC DNA]</scope>
</reference>
<keyword evidence="4 9" id="KW-0805">Transcription regulation</keyword>
<dbReference type="Pfam" id="PF02701">
    <property type="entry name" value="Zn_ribbon_Dof"/>
    <property type="match status" value="1"/>
</dbReference>
<feature type="compositionally biased region" description="Low complexity" evidence="10">
    <location>
        <begin position="21"/>
        <end position="33"/>
    </location>
</feature>
<protein>
    <recommendedName>
        <fullName evidence="9">Dof zinc finger protein</fullName>
    </recommendedName>
</protein>
<comment type="caution">
    <text evidence="12">The sequence shown here is derived from an EMBL/GenBank/DDBJ whole genome shotgun (WGS) entry which is preliminary data.</text>
</comment>
<sequence length="283" mass="31060">MDANSFSTPKGRVMEKPNHNQSQSQSHSQSQSQSQEALKCPRCDSSNTKFCYYNNYSLSQPRHFCKACKRYWTQGGTLRNVPIGGSCRKNKKRSSKVSSPPPPATSNPSVQPQVVDLSSTSINHVNPFLYGLNTSSELMSATILSHPSLRSRASNLESVSGFDLQPQLDVLGYSLFGASASVYPTVTSLLASSLQQQKFISNNFRGTKEADNSFQKLLVPSEDLAMDMKEVKMDQGQNLDQIEQIIPSDPSLCWNNAAGAWLDPANIGSSFQSLFSSTKNTLD</sequence>
<keyword evidence="2 8" id="KW-0863">Zinc-finger</keyword>
<dbReference type="EMBL" id="CAJVSB020000911">
    <property type="protein sequence ID" value="CAH2080523.1"/>
    <property type="molecule type" value="Genomic_DNA"/>
</dbReference>
<dbReference type="AlphaFoldDB" id="A0AAU9T822"/>
<dbReference type="GO" id="GO:0003700">
    <property type="term" value="F:DNA-binding transcription factor activity"/>
    <property type="evidence" value="ECO:0007669"/>
    <property type="project" value="UniProtKB-UniRule"/>
</dbReference>
<evidence type="ECO:0000256" key="1">
    <source>
        <dbReference type="ARBA" id="ARBA00022723"/>
    </source>
</evidence>
<dbReference type="Proteomes" id="UP000836841">
    <property type="component" value="Unassembled WGS sequence"/>
</dbReference>
<keyword evidence="3 9" id="KW-0862">Zinc</keyword>
<dbReference type="GO" id="GO:0005634">
    <property type="term" value="C:nucleus"/>
    <property type="evidence" value="ECO:0007669"/>
    <property type="project" value="UniProtKB-SubCell"/>
</dbReference>
<evidence type="ECO:0000256" key="3">
    <source>
        <dbReference type="ARBA" id="ARBA00022833"/>
    </source>
</evidence>
<evidence type="ECO:0000259" key="11">
    <source>
        <dbReference type="PROSITE" id="PS50884"/>
    </source>
</evidence>
<comment type="subcellular location">
    <subcellularLocation>
        <location evidence="8 9">Nucleus</location>
    </subcellularLocation>
</comment>
<feature type="region of interest" description="Disordered" evidence="10">
    <location>
        <begin position="82"/>
        <end position="112"/>
    </location>
</feature>
<dbReference type="PROSITE" id="PS01361">
    <property type="entry name" value="ZF_DOF_1"/>
    <property type="match status" value="1"/>
</dbReference>
<evidence type="ECO:0000256" key="5">
    <source>
        <dbReference type="ARBA" id="ARBA00023125"/>
    </source>
</evidence>
<dbReference type="PROSITE" id="PS50884">
    <property type="entry name" value="ZF_DOF_2"/>
    <property type="match status" value="1"/>
</dbReference>
<dbReference type="GO" id="GO:0008270">
    <property type="term" value="F:zinc ion binding"/>
    <property type="evidence" value="ECO:0007669"/>
    <property type="project" value="UniProtKB-KW"/>
</dbReference>
<dbReference type="PANTHER" id="PTHR31992">
    <property type="entry name" value="DOF ZINC FINGER PROTEIN DOF1.4-RELATED"/>
    <property type="match status" value="1"/>
</dbReference>
<evidence type="ECO:0000256" key="4">
    <source>
        <dbReference type="ARBA" id="ARBA00023015"/>
    </source>
</evidence>